<organism evidence="1 2">
    <name type="scientific">Sagittula salina</name>
    <dbReference type="NCBI Taxonomy" id="2820268"/>
    <lineage>
        <taxon>Bacteria</taxon>
        <taxon>Pseudomonadati</taxon>
        <taxon>Pseudomonadota</taxon>
        <taxon>Alphaproteobacteria</taxon>
        <taxon>Rhodobacterales</taxon>
        <taxon>Roseobacteraceae</taxon>
        <taxon>Sagittula</taxon>
    </lineage>
</organism>
<dbReference type="Gene3D" id="1.10.3700.10">
    <property type="entry name" value="AGR C 984p-like"/>
    <property type="match status" value="1"/>
</dbReference>
<evidence type="ECO:0000313" key="2">
    <source>
        <dbReference type="Proteomes" id="UP000675940"/>
    </source>
</evidence>
<protein>
    <submittedName>
        <fullName evidence="1">DUF1217 domain-containing protein</fullName>
    </submittedName>
</protein>
<dbReference type="InterPro" id="IPR023157">
    <property type="entry name" value="AGR-C-984p-like_sf"/>
</dbReference>
<dbReference type="EMBL" id="JAGISH010000014">
    <property type="protein sequence ID" value="MBP0484590.1"/>
    <property type="molecule type" value="Genomic_DNA"/>
</dbReference>
<name>A0A940MRP1_9RHOB</name>
<dbReference type="AlphaFoldDB" id="A0A940MRP1"/>
<gene>
    <name evidence="1" type="ORF">J5474_19130</name>
</gene>
<reference evidence="1" key="1">
    <citation type="submission" date="2021-03" db="EMBL/GenBank/DDBJ databases">
        <title>Sagittula salina sp. nov. strain M10.9X isolated from the marine waste.</title>
        <authorList>
            <person name="Satari L."/>
            <person name="Molina-Menor E."/>
            <person name="Vidal-Verdu A."/>
            <person name="Pascual J."/>
            <person name="Pereto J."/>
            <person name="Porcar M."/>
        </authorList>
    </citation>
    <scope>NUCLEOTIDE SEQUENCE</scope>
    <source>
        <strain evidence="1">M10.9X</strain>
    </source>
</reference>
<dbReference type="RefSeq" id="WP_209363080.1">
    <property type="nucleotide sequence ID" value="NZ_JAGISH010000014.1"/>
</dbReference>
<keyword evidence="2" id="KW-1185">Reference proteome</keyword>
<dbReference type="InterPro" id="IPR010626">
    <property type="entry name" value="DUF1217"/>
</dbReference>
<dbReference type="Proteomes" id="UP000675940">
    <property type="component" value="Unassembled WGS sequence"/>
</dbReference>
<accession>A0A940MRP1</accession>
<evidence type="ECO:0000313" key="1">
    <source>
        <dbReference type="EMBL" id="MBP0484590.1"/>
    </source>
</evidence>
<dbReference type="Pfam" id="PF06748">
    <property type="entry name" value="DUF1217"/>
    <property type="match status" value="1"/>
</dbReference>
<comment type="caution">
    <text evidence="1">The sequence shown here is derived from an EMBL/GenBank/DDBJ whole genome shotgun (WGS) entry which is preliminary data.</text>
</comment>
<dbReference type="SUPFAM" id="SSF158837">
    <property type="entry name" value="AGR C 984p-like"/>
    <property type="match status" value="1"/>
</dbReference>
<sequence>MISVAGLPTMAALKLVEATETKEQALIRKSPQHQREIAYFKENIGSITSVDALTDDYRLYSFVMKAFDLEDQIFGKAMMEKILKSNIEDPKALVNRLTDSRFKKLYLEMGFGSNGEGNINTGLNRWQDRMITRYVDTQYVNGKAEENETLGAALAFRRKASTIRTAFDILKDKELTAFMHTALGLPSQMAALDIDRQARMITDKLDIATLSDPDVVDGLMRKFVALSDATSSNAAENPIVQLVSGGASGSVVMATLDLDLVTRFNSYR</sequence>
<proteinExistence type="predicted"/>